<dbReference type="Proteomes" id="UP000317257">
    <property type="component" value="Unassembled WGS sequence"/>
</dbReference>
<comment type="caution">
    <text evidence="2">The sequence shown here is derived from an EMBL/GenBank/DDBJ whole genome shotgun (WGS) entry which is preliminary data.</text>
</comment>
<keyword evidence="1" id="KW-1133">Transmembrane helix</keyword>
<keyword evidence="1" id="KW-0812">Transmembrane</keyword>
<dbReference type="OMA" id="CIRFLQF"/>
<accession>A0A166X4R7</accession>
<keyword evidence="1" id="KW-0472">Membrane</keyword>
<dbReference type="OrthoDB" id="5363290at2759"/>
<protein>
    <recommendedName>
        <fullName evidence="6">MARVEL domain-containing protein</fullName>
    </recommendedName>
</protein>
<evidence type="ECO:0000313" key="3">
    <source>
        <dbReference type="EMBL" id="TWU74210.1"/>
    </source>
</evidence>
<feature type="transmembrane region" description="Helical" evidence="1">
    <location>
        <begin position="80"/>
        <end position="102"/>
    </location>
</feature>
<dbReference type="PANTHER" id="PTHR42083:SF1">
    <property type="entry name" value="MARVEL DOMAIN-CONTAINING PROTEIN"/>
    <property type="match status" value="1"/>
</dbReference>
<feature type="transmembrane region" description="Helical" evidence="1">
    <location>
        <begin position="123"/>
        <end position="141"/>
    </location>
</feature>
<feature type="transmembrane region" description="Helical" evidence="1">
    <location>
        <begin position="49"/>
        <end position="68"/>
    </location>
</feature>
<gene>
    <name evidence="3" type="ORF">ED733_002896</name>
    <name evidence="2" type="ORF">NOR_08010</name>
</gene>
<dbReference type="AlphaFoldDB" id="A0A166X4R7"/>
<evidence type="ECO:0000313" key="4">
    <source>
        <dbReference type="Proteomes" id="UP000243498"/>
    </source>
</evidence>
<reference evidence="3" key="3">
    <citation type="journal article" date="2019" name="Microbiol. Resour. Announc.">
        <title>Genome Sequence of Metarhizium rileyi, a Microbial Control Agent for Lepidoptera.</title>
        <authorList>
            <person name="Binneck E."/>
            <person name="Lastra C.C.L."/>
            <person name="Sosa-Gomez D.R."/>
        </authorList>
    </citation>
    <scope>NUCLEOTIDE SEQUENCE</scope>
    <source>
        <strain evidence="3">Cep018-CH2</strain>
    </source>
</reference>
<dbReference type="PANTHER" id="PTHR42083">
    <property type="entry name" value="MARVEL DOMAIN-CONTAINING PROTEIN"/>
    <property type="match status" value="1"/>
</dbReference>
<sequence length="156" mass="17408">MGFFATSVGYFAFLALHVVCFALSLAVCGLYGQDINDPADHINYTRSKWVYAVVVGALSAVTCVVWFIPALLRHAGVIGAIWNVLLFVLWITLFGVFGALFIHKDPKGRSNVQRMKSAVWVDLTGALLWLISAIATTIYWWRHREVRSTFTGRARA</sequence>
<reference evidence="5" key="2">
    <citation type="submission" date="2018-12" db="EMBL/GenBank/DDBJ databases">
        <title>The complete genome of Metarhizium rileyi, a key fungal pathogen of Lepidoptera.</title>
        <authorList>
            <person name="Binneck E."/>
            <person name="Lastra C.C.L."/>
            <person name="Sosa-Gomez D.R."/>
        </authorList>
    </citation>
    <scope>NUCLEOTIDE SEQUENCE [LARGE SCALE GENOMIC DNA]</scope>
    <source>
        <strain evidence="5">Cep018-CH2</strain>
    </source>
</reference>
<evidence type="ECO:0000313" key="5">
    <source>
        <dbReference type="Proteomes" id="UP000317257"/>
    </source>
</evidence>
<dbReference type="Proteomes" id="UP000243498">
    <property type="component" value="Unassembled WGS sequence"/>
</dbReference>
<dbReference type="EMBL" id="SBHS01000012">
    <property type="protein sequence ID" value="TWU74210.1"/>
    <property type="molecule type" value="Genomic_DNA"/>
</dbReference>
<reference evidence="2 4" key="1">
    <citation type="journal article" date="2016" name="Genome Biol. Evol.">
        <title>Divergent and convergent evolution of fungal pathogenicity.</title>
        <authorList>
            <person name="Shang Y."/>
            <person name="Xiao G."/>
            <person name="Zheng P."/>
            <person name="Cen K."/>
            <person name="Zhan S."/>
            <person name="Wang C."/>
        </authorList>
    </citation>
    <scope>NUCLEOTIDE SEQUENCE [LARGE SCALE GENOMIC DNA]</scope>
    <source>
        <strain evidence="2 4">RCEF 4871</strain>
    </source>
</reference>
<proteinExistence type="predicted"/>
<feature type="transmembrane region" description="Helical" evidence="1">
    <location>
        <begin position="6"/>
        <end position="28"/>
    </location>
</feature>
<evidence type="ECO:0008006" key="6">
    <source>
        <dbReference type="Google" id="ProtNLM"/>
    </source>
</evidence>
<accession>A0A5C6G9A0</accession>
<dbReference type="EMBL" id="AZHC01000042">
    <property type="protein sequence ID" value="OAA35431.1"/>
    <property type="molecule type" value="Genomic_DNA"/>
</dbReference>
<evidence type="ECO:0000256" key="1">
    <source>
        <dbReference type="SAM" id="Phobius"/>
    </source>
</evidence>
<organism evidence="2 4">
    <name type="scientific">Metarhizium rileyi (strain RCEF 4871)</name>
    <name type="common">Nomuraea rileyi</name>
    <dbReference type="NCBI Taxonomy" id="1649241"/>
    <lineage>
        <taxon>Eukaryota</taxon>
        <taxon>Fungi</taxon>
        <taxon>Dikarya</taxon>
        <taxon>Ascomycota</taxon>
        <taxon>Pezizomycotina</taxon>
        <taxon>Sordariomycetes</taxon>
        <taxon>Hypocreomycetidae</taxon>
        <taxon>Hypocreales</taxon>
        <taxon>Clavicipitaceae</taxon>
        <taxon>Metarhizium</taxon>
    </lineage>
</organism>
<evidence type="ECO:0000313" key="2">
    <source>
        <dbReference type="EMBL" id="OAA35431.1"/>
    </source>
</evidence>
<name>A0A166X4R7_METRR</name>
<keyword evidence="4" id="KW-1185">Reference proteome</keyword>